<accession>A0A1C9TA49</accession>
<evidence type="ECO:0000256" key="3">
    <source>
        <dbReference type="ARBA" id="ARBA00022801"/>
    </source>
</evidence>
<sequence length="578" mass="64256">MSPLSYTLAVFVFTTVCNADRPTVEISTGTLIGTVEEFSSEFVDGTRTVHVYRGIPYAEPPVGDLRFAPPKPKTPWQGEYDASDFRTACIQPDIPMVPIDKIQNEDCLHLNVYVPQPQSDNAPVMFWIHGGGFVIGSGTRMYESTILSSLNDVIVVTINYRLGALGFLSTGDDVASGNYGLLDQVEALRWVQQNIAVFGGDPNTVTIFGESAGSVSVHYHVLSPLSKGLFKRAIMQSGTATMNWFFQSDTSKTNKIAHGQGKLVGCEKDNSKELIECLRTVPAEKFRDSTGIIENPTTIADIMVPFPPNMDGKFVNDDPIDATREKASNGEELMIGTVADEGMEFLFLLEYSVNETMYQTMYPTFVPDKNQAVLDVIKLIYVDWDHADEQDANYLSALSQMVGDMMFVCLADVVARAHHETGHSTYMYHMTHVPVQSIRPIKFDTVQHADDVGYVFGYPLLTENQLVLGGDGTTLIKWIPNEVDVNVSLQIMKYWTNFAKTGNPNRSSASDEDNNDDWPLFTVPGLAYKQLSLSMENSNALKARECAFWNQFEPKLQQSVDTCDNSEEYKFSKEVNAP</sequence>
<dbReference type="InterPro" id="IPR002018">
    <property type="entry name" value="CarbesteraseB"/>
</dbReference>
<dbReference type="OrthoDB" id="19653at2759"/>
<dbReference type="AlphaFoldDB" id="A0A1C9TA49"/>
<reference evidence="6" key="2">
    <citation type="submission" date="2016-01" db="EMBL/GenBank/DDBJ databases">
        <authorList>
            <person name="Oliw E.H."/>
        </authorList>
    </citation>
    <scope>NUCLEOTIDE SEQUENCE</scope>
</reference>
<dbReference type="GO" id="GO:0006581">
    <property type="term" value="P:acetylcholine catabolic process"/>
    <property type="evidence" value="ECO:0007669"/>
    <property type="project" value="TreeGrafter"/>
</dbReference>
<evidence type="ECO:0000313" key="6">
    <source>
        <dbReference type="EMBL" id="AOR07017.1"/>
    </source>
</evidence>
<evidence type="ECO:0000256" key="2">
    <source>
        <dbReference type="ARBA" id="ARBA00022487"/>
    </source>
</evidence>
<dbReference type="Gene3D" id="3.40.50.1820">
    <property type="entry name" value="alpha/beta hydrolase"/>
    <property type="match status" value="1"/>
</dbReference>
<dbReference type="InterPro" id="IPR050654">
    <property type="entry name" value="AChE-related_enzymes"/>
</dbReference>
<dbReference type="SUPFAM" id="SSF53474">
    <property type="entry name" value="alpha/beta-Hydrolases"/>
    <property type="match status" value="1"/>
</dbReference>
<dbReference type="GO" id="GO:0005886">
    <property type="term" value="C:plasma membrane"/>
    <property type="evidence" value="ECO:0007669"/>
    <property type="project" value="TreeGrafter"/>
</dbReference>
<keyword evidence="2" id="KW-0719">Serine esterase</keyword>
<keyword evidence="3 4" id="KW-0378">Hydrolase</keyword>
<name>A0A1C9TA49_SACKO</name>
<dbReference type="InterPro" id="IPR029058">
    <property type="entry name" value="AB_hydrolase_fold"/>
</dbReference>
<dbReference type="Pfam" id="PF00135">
    <property type="entry name" value="COesterase"/>
    <property type="match status" value="1"/>
</dbReference>
<evidence type="ECO:0000259" key="5">
    <source>
        <dbReference type="Pfam" id="PF00135"/>
    </source>
</evidence>
<dbReference type="EC" id="3.1.1.-" evidence="4"/>
<organism evidence="6">
    <name type="scientific">Saccoglossus kowalevskii</name>
    <name type="common">Acorn worm</name>
    <dbReference type="NCBI Taxonomy" id="10224"/>
    <lineage>
        <taxon>Eukaryota</taxon>
        <taxon>Metazoa</taxon>
        <taxon>Hemichordata</taxon>
        <taxon>Enteropneusta</taxon>
        <taxon>Harrimaniidae</taxon>
        <taxon>Saccoglossus</taxon>
    </lineage>
</organism>
<dbReference type="InterPro" id="IPR019826">
    <property type="entry name" value="Carboxylesterase_B_AS"/>
</dbReference>
<reference evidence="6" key="1">
    <citation type="journal article" date="2008" name="Biol. Bull.">
        <title>cDNA sequences for transcription factors and signaling proteins of the hemichordate Saccoglossus kowalevskii: efficacy of the expressed sequence tag (EST) approach for evolutionary and developmental studies of a new organism.</title>
        <authorList>
            <person name="Freeman R.M. Jr."/>
            <person name="Wu M."/>
            <person name="Cordonnier-Pratt M.M."/>
            <person name="Pratt L.H."/>
            <person name="Gruber C.E."/>
            <person name="Smith M."/>
            <person name="Lander E.S."/>
            <person name="Stange-Thomann N."/>
            <person name="Lowe C.J."/>
            <person name="Gerhart J."/>
            <person name="Kirschner M."/>
        </authorList>
    </citation>
    <scope>NUCLEOTIDE SEQUENCE</scope>
</reference>
<dbReference type="GO" id="GO:0005615">
    <property type="term" value="C:extracellular space"/>
    <property type="evidence" value="ECO:0007669"/>
    <property type="project" value="TreeGrafter"/>
</dbReference>
<dbReference type="PANTHER" id="PTHR43918:SF4">
    <property type="entry name" value="CARBOXYLIC ESTER HYDROLASE"/>
    <property type="match status" value="1"/>
</dbReference>
<protein>
    <recommendedName>
        <fullName evidence="4">Carboxylic ester hydrolase</fullName>
        <ecNumber evidence="4">3.1.1.-</ecNumber>
    </recommendedName>
</protein>
<comment type="similarity">
    <text evidence="1 4">Belongs to the type-B carboxylesterase/lipase family.</text>
</comment>
<dbReference type="GO" id="GO:0019695">
    <property type="term" value="P:choline metabolic process"/>
    <property type="evidence" value="ECO:0007669"/>
    <property type="project" value="TreeGrafter"/>
</dbReference>
<dbReference type="EMBL" id="KU553319">
    <property type="protein sequence ID" value="AOR07017.1"/>
    <property type="molecule type" value="mRNA"/>
</dbReference>
<dbReference type="GO" id="GO:0003990">
    <property type="term" value="F:acetylcholinesterase activity"/>
    <property type="evidence" value="ECO:0007669"/>
    <property type="project" value="TreeGrafter"/>
</dbReference>
<evidence type="ECO:0000256" key="4">
    <source>
        <dbReference type="RuleBase" id="RU361235"/>
    </source>
</evidence>
<dbReference type="PANTHER" id="PTHR43918">
    <property type="entry name" value="ACETYLCHOLINESTERASE"/>
    <property type="match status" value="1"/>
</dbReference>
<feature type="chain" id="PRO_5008811064" description="Carboxylic ester hydrolase" evidence="4">
    <location>
        <begin position="20"/>
        <end position="578"/>
    </location>
</feature>
<feature type="domain" description="Carboxylesterase type B" evidence="5">
    <location>
        <begin position="21"/>
        <end position="549"/>
    </location>
</feature>
<feature type="signal peptide" evidence="4">
    <location>
        <begin position="1"/>
        <end position="19"/>
    </location>
</feature>
<dbReference type="FunFam" id="3.40.50.1820:FF:000128">
    <property type="entry name" value="Carboxylic ester hydrolase"/>
    <property type="match status" value="1"/>
</dbReference>
<dbReference type="PROSITE" id="PS00122">
    <property type="entry name" value="CARBOXYLESTERASE_B_1"/>
    <property type="match status" value="1"/>
</dbReference>
<proteinExistence type="evidence at transcript level"/>
<dbReference type="CDD" id="cd00312">
    <property type="entry name" value="Esterase_lipase"/>
    <property type="match status" value="1"/>
</dbReference>
<keyword evidence="4" id="KW-0732">Signal</keyword>
<evidence type="ECO:0000256" key="1">
    <source>
        <dbReference type="ARBA" id="ARBA00005964"/>
    </source>
</evidence>